<dbReference type="SFLD" id="SFLDS00003">
    <property type="entry name" value="Haloacid_Dehalogenase"/>
    <property type="match status" value="1"/>
</dbReference>
<proteinExistence type="predicted"/>
<dbReference type="PATRIC" id="fig|1121318.3.peg.900"/>
<dbReference type="GO" id="GO:0005829">
    <property type="term" value="C:cytosol"/>
    <property type="evidence" value="ECO:0007669"/>
    <property type="project" value="TreeGrafter"/>
</dbReference>
<dbReference type="NCBIfam" id="TIGR01484">
    <property type="entry name" value="HAD-SF-IIB"/>
    <property type="match status" value="1"/>
</dbReference>
<dbReference type="InterPro" id="IPR036412">
    <property type="entry name" value="HAD-like_sf"/>
</dbReference>
<gene>
    <name evidence="1" type="primary">ybhA</name>
    <name evidence="1" type="ORF">CLHOM_08950</name>
</gene>
<keyword evidence="1" id="KW-0378">Hydrolase</keyword>
<dbReference type="InterPro" id="IPR023214">
    <property type="entry name" value="HAD_sf"/>
</dbReference>
<dbReference type="RefSeq" id="WP_052220480.1">
    <property type="nucleotide sequence ID" value="NZ_LHUR01000012.1"/>
</dbReference>
<evidence type="ECO:0000313" key="1">
    <source>
        <dbReference type="EMBL" id="KOA20753.1"/>
    </source>
</evidence>
<accession>A0A0L6ZD96</accession>
<dbReference type="PROSITE" id="PS01229">
    <property type="entry name" value="COF_2"/>
    <property type="match status" value="1"/>
</dbReference>
<dbReference type="EC" id="3.1.3.74" evidence="1"/>
<dbReference type="InterPro" id="IPR006379">
    <property type="entry name" value="HAD-SF_hydro_IIB"/>
</dbReference>
<dbReference type="Pfam" id="PF08282">
    <property type="entry name" value="Hydrolase_3"/>
    <property type="match status" value="1"/>
</dbReference>
<dbReference type="SFLD" id="SFLDG01140">
    <property type="entry name" value="C2.B:_Phosphomannomutase_and_P"/>
    <property type="match status" value="1"/>
</dbReference>
<dbReference type="AlphaFoldDB" id="A0A0L6ZD96"/>
<dbReference type="CDD" id="cd07516">
    <property type="entry name" value="HAD_Pase"/>
    <property type="match status" value="1"/>
</dbReference>
<dbReference type="PANTHER" id="PTHR10000">
    <property type="entry name" value="PHOSPHOSERINE PHOSPHATASE"/>
    <property type="match status" value="1"/>
</dbReference>
<dbReference type="GO" id="GO:0033883">
    <property type="term" value="F:pyridoxal phosphatase activity"/>
    <property type="evidence" value="ECO:0007669"/>
    <property type="project" value="UniProtKB-EC"/>
</dbReference>
<sequence>MTYKLICLDMDGTLLNDRKELTERTKEAIKRTNEKGILIALSTGRIFTSARYYANLLGIKAPIIASNGAYIREKDNEKIIYKSTIDKENCQKLLEIMDKYNLKYYYNTFDTVISPKPFPKGYTYLEMNPDLPEDMKVKLYVTQDIKAEFIKKEMEILKFICISNDLNKLNQAKEDIIRIGNFEVASSLGDNFEVMNKGITKGSAVKALAKLYGFKMEEVICVGDGENDLSMIEYAGLGVAMGNAPDFVRGKADYITSSNNEDGVAELLEKFFL</sequence>
<protein>
    <submittedName>
        <fullName evidence="1">Pyridoxal phosphate phosphatase YbhA</fullName>
        <ecNumber evidence="1">3.1.3.74</ecNumber>
    </submittedName>
</protein>
<dbReference type="InterPro" id="IPR000150">
    <property type="entry name" value="Cof"/>
</dbReference>
<dbReference type="SFLD" id="SFLDG01144">
    <property type="entry name" value="C2.B.4:_PGP_Like"/>
    <property type="match status" value="1"/>
</dbReference>
<organism evidence="1 2">
    <name type="scientific">Clostridium homopropionicum DSM 5847</name>
    <dbReference type="NCBI Taxonomy" id="1121318"/>
    <lineage>
        <taxon>Bacteria</taxon>
        <taxon>Bacillati</taxon>
        <taxon>Bacillota</taxon>
        <taxon>Clostridia</taxon>
        <taxon>Eubacteriales</taxon>
        <taxon>Clostridiaceae</taxon>
        <taxon>Clostridium</taxon>
    </lineage>
</organism>
<dbReference type="PANTHER" id="PTHR10000:SF8">
    <property type="entry name" value="HAD SUPERFAMILY HYDROLASE-LIKE, TYPE 3"/>
    <property type="match status" value="1"/>
</dbReference>
<dbReference type="Gene3D" id="3.30.1240.10">
    <property type="match status" value="1"/>
</dbReference>
<dbReference type="PROSITE" id="PS01228">
    <property type="entry name" value="COF_1"/>
    <property type="match status" value="1"/>
</dbReference>
<evidence type="ECO:0000313" key="2">
    <source>
        <dbReference type="Proteomes" id="UP000037043"/>
    </source>
</evidence>
<dbReference type="Proteomes" id="UP000037043">
    <property type="component" value="Unassembled WGS sequence"/>
</dbReference>
<dbReference type="EMBL" id="LHUR01000012">
    <property type="protein sequence ID" value="KOA20753.1"/>
    <property type="molecule type" value="Genomic_DNA"/>
</dbReference>
<dbReference type="GO" id="GO:0000287">
    <property type="term" value="F:magnesium ion binding"/>
    <property type="evidence" value="ECO:0007669"/>
    <property type="project" value="TreeGrafter"/>
</dbReference>
<comment type="caution">
    <text evidence="1">The sequence shown here is derived from an EMBL/GenBank/DDBJ whole genome shotgun (WGS) entry which is preliminary data.</text>
</comment>
<dbReference type="STRING" id="36844.SAMN04488501_103104"/>
<dbReference type="SUPFAM" id="SSF56784">
    <property type="entry name" value="HAD-like"/>
    <property type="match status" value="1"/>
</dbReference>
<keyword evidence="2" id="KW-1185">Reference proteome</keyword>
<reference evidence="2" key="1">
    <citation type="submission" date="2015-08" db="EMBL/GenBank/DDBJ databases">
        <title>Genome sequence of the strict anaerobe Clostridium homopropionicum LuHBu1 (DSM 5847T).</title>
        <authorList>
            <person name="Poehlein A."/>
            <person name="Beck M."/>
            <person name="Schiel-Bengelsdorf B."/>
            <person name="Bengelsdorf F.R."/>
            <person name="Daniel R."/>
            <person name="Duerre P."/>
        </authorList>
    </citation>
    <scope>NUCLEOTIDE SEQUENCE [LARGE SCALE GENOMIC DNA]</scope>
    <source>
        <strain evidence="2">DSM 5847</strain>
    </source>
</reference>
<dbReference type="NCBIfam" id="TIGR00099">
    <property type="entry name" value="Cof-subfamily"/>
    <property type="match status" value="1"/>
</dbReference>
<dbReference type="Gene3D" id="3.40.50.1000">
    <property type="entry name" value="HAD superfamily/HAD-like"/>
    <property type="match status" value="1"/>
</dbReference>
<name>A0A0L6ZD96_9CLOT</name>